<sequence length="129" mass="14181">MRKKIFIASILLAGCCLTAAAKTVDKIIVFSTEKSKGALSIGRQQTYTKTFDIALRNNSQQDIELSTSCLKAFDSNGKEFKLDTVDEKLIPNKLKKGELVKGIAMFVSDDASVYGANIVRLVKECDKKV</sequence>
<evidence type="ECO:0000313" key="5">
    <source>
        <dbReference type="Proteomes" id="UP000230008"/>
    </source>
</evidence>
<keyword evidence="1" id="KW-0732">Signal</keyword>
<evidence type="ECO:0000313" key="2">
    <source>
        <dbReference type="EMBL" id="ATW29954.1"/>
    </source>
</evidence>
<gene>
    <name evidence="2" type="ORF">BJP41_06000</name>
    <name evidence="3" type="ORF">BJP43_06860</name>
</gene>
<dbReference type="PROSITE" id="PS51257">
    <property type="entry name" value="PROKAR_LIPOPROTEIN"/>
    <property type="match status" value="1"/>
</dbReference>
<dbReference type="AlphaFoldDB" id="A0A2D3TE69"/>
<reference evidence="3" key="3">
    <citation type="journal article" date="2018" name="Genome Biol. Evol.">
        <title>Culture-Facilitated Comparative Genomics of the Facultative Symbiont Hamiltonella defensa.</title>
        <authorList>
            <person name="Chevignon G."/>
            <person name="Boyd B.M."/>
            <person name="Brandt J.W."/>
            <person name="Oliver K.M."/>
            <person name="Strand M.R."/>
        </authorList>
    </citation>
    <scope>NUCLEOTIDE SEQUENCE</scope>
    <source>
        <strain evidence="2">A2C</strain>
        <strain evidence="3">ZA17</strain>
    </source>
</reference>
<dbReference type="EMBL" id="CP017606">
    <property type="protein sequence ID" value="ATW29954.1"/>
    <property type="molecule type" value="Genomic_DNA"/>
</dbReference>
<protein>
    <recommendedName>
        <fullName evidence="6">DUF4354 domain-containing protein</fullName>
    </recommendedName>
</protein>
<feature type="signal peptide" evidence="1">
    <location>
        <begin position="1"/>
        <end position="21"/>
    </location>
</feature>
<organism evidence="3 4">
    <name type="scientific">Candidatus Williamhamiltonella defendens</name>
    <dbReference type="NCBI Taxonomy" id="138072"/>
    <lineage>
        <taxon>Bacteria</taxon>
        <taxon>Pseudomonadati</taxon>
        <taxon>Pseudomonadota</taxon>
        <taxon>Gammaproteobacteria</taxon>
        <taxon>Enterobacterales</taxon>
        <taxon>Enterobacteriaceae</taxon>
        <taxon>aphid secondary symbionts</taxon>
        <taxon>Candidatus Williamhamiltonella</taxon>
    </lineage>
</organism>
<feature type="chain" id="PRO_5014285403" description="DUF4354 domain-containing protein" evidence="1">
    <location>
        <begin position="22"/>
        <end position="129"/>
    </location>
</feature>
<dbReference type="Pfam" id="PF14263">
    <property type="entry name" value="DUF4354"/>
    <property type="match status" value="1"/>
</dbReference>
<reference evidence="4 5" key="1">
    <citation type="submission" date="2016-10" db="EMBL/GenBank/DDBJ databases">
        <authorList>
            <person name="Chevignon G."/>
        </authorList>
    </citation>
    <scope>NUCLEOTIDE SEQUENCE [LARGE SCALE GENOMIC DNA]</scope>
    <source>
        <strain evidence="5">A2C</strain>
        <strain evidence="4">ZA17</strain>
    </source>
</reference>
<dbReference type="RefSeq" id="WP_100096666.1">
    <property type="nucleotide sequence ID" value="NZ_CADIJH010000004.1"/>
</dbReference>
<dbReference type="Proteomes" id="UP000230008">
    <property type="component" value="Chromosome"/>
</dbReference>
<reference evidence="4 5" key="2">
    <citation type="submission" date="2017-11" db="EMBL/GenBank/DDBJ databases">
        <title>PacBio sequencing of new strain of the secondary endosymbiont Candidatus Hamiltonella defensa.</title>
        <authorList>
            <person name="Strand M.R."/>
            <person name="Oliver K."/>
        </authorList>
    </citation>
    <scope>NUCLEOTIDE SEQUENCE [LARGE SCALE GENOMIC DNA]</scope>
    <source>
        <strain evidence="5">A2C</strain>
        <strain evidence="4">ZA17</strain>
    </source>
</reference>
<dbReference type="Gene3D" id="2.60.40.4110">
    <property type="entry name" value="Protein of unknown function DUF4354"/>
    <property type="match status" value="1"/>
</dbReference>
<proteinExistence type="predicted"/>
<evidence type="ECO:0000313" key="4">
    <source>
        <dbReference type="Proteomes" id="UP000229055"/>
    </source>
</evidence>
<dbReference type="EMBL" id="CP017613">
    <property type="protein sequence ID" value="ATW34023.1"/>
    <property type="molecule type" value="Genomic_DNA"/>
</dbReference>
<evidence type="ECO:0008006" key="6">
    <source>
        <dbReference type="Google" id="ProtNLM"/>
    </source>
</evidence>
<evidence type="ECO:0000256" key="1">
    <source>
        <dbReference type="SAM" id="SignalP"/>
    </source>
</evidence>
<name>A0A2D3TE69_9ENTR</name>
<dbReference type="InterPro" id="IPR025581">
    <property type="entry name" value="DUF4354"/>
</dbReference>
<evidence type="ECO:0000313" key="3">
    <source>
        <dbReference type="EMBL" id="ATW34023.1"/>
    </source>
</evidence>
<dbReference type="Proteomes" id="UP000229055">
    <property type="component" value="Chromosome"/>
</dbReference>
<accession>A0A2D3TE69</accession>